<sequence>MQKNQIGPFYTKHNSSIIHFRTRMRLLLLRRTWLYVTRVR</sequence>
<reference evidence="1" key="2">
    <citation type="submission" date="2012-12" db="EMBL/GenBank/DDBJ databases">
        <authorList>
            <person name="Gao Y.W."/>
            <person name="Fan S.T."/>
            <person name="Sun H.T."/>
            <person name="Wang Z."/>
            <person name="Gao X.L."/>
            <person name="Li Y.G."/>
            <person name="Wang T.C."/>
            <person name="Zhang K."/>
            <person name="Xu W.W."/>
            <person name="Yu Z.J."/>
            <person name="Xia X.Z."/>
        </authorList>
    </citation>
    <scope>NUCLEOTIDE SEQUENCE</scope>
    <source>
        <strain evidence="1">FR3</strain>
    </source>
</reference>
<dbReference type="AlphaFoldDB" id="A0A0J9XUZ3"/>
<name>A0A0J9XUZ3_BRUMA</name>
<dbReference type="EMBL" id="LN856952">
    <property type="protein sequence ID" value="CDP95795.1"/>
    <property type="molecule type" value="Genomic_DNA"/>
</dbReference>
<reference evidence="1" key="1">
    <citation type="journal article" date="2007" name="Science">
        <title>Draft genome of the filarial nematode parasite Brugia malayi.</title>
        <authorList>
            <person name="Ghedin E."/>
            <person name="Wang S."/>
            <person name="Spiro D."/>
            <person name="Caler E."/>
            <person name="Zhao Q."/>
            <person name="Crabtree J."/>
            <person name="Allen J.E."/>
            <person name="Delcher A.L."/>
            <person name="Guiliano D.B."/>
            <person name="Miranda-Saavedra D."/>
            <person name="Angiuoli S.V."/>
            <person name="Creasy T."/>
            <person name="Amedeo P."/>
            <person name="Haas B."/>
            <person name="El-Sayed N.M."/>
            <person name="Wortman J.R."/>
            <person name="Feldblyum T."/>
            <person name="Tallon L."/>
            <person name="Schatz M."/>
            <person name="Shumway M."/>
            <person name="Koo H."/>
            <person name="Salzberg S.L."/>
            <person name="Schobel S."/>
            <person name="Pertea M."/>
            <person name="Pop M."/>
            <person name="White O."/>
            <person name="Barton G.J."/>
            <person name="Carlow C.K."/>
            <person name="Crawford M.J."/>
            <person name="Daub J."/>
            <person name="Dimmic M.W."/>
            <person name="Estes C.F."/>
            <person name="Foster J.M."/>
            <person name="Ganatra M."/>
            <person name="Gregory W.F."/>
            <person name="Johnson N.M."/>
            <person name="Jin J."/>
            <person name="Komuniecki R."/>
            <person name="Korf I."/>
            <person name="Kumar S."/>
            <person name="Laney S."/>
            <person name="Li B.W."/>
            <person name="Li W."/>
            <person name="Lindblom T.H."/>
            <person name="Lustigman S."/>
            <person name="Ma D."/>
            <person name="Maina C.V."/>
            <person name="Martin D.M."/>
            <person name="McCarter J.P."/>
            <person name="McReynolds L."/>
            <person name="Mitreva M."/>
            <person name="Nutman T.B."/>
            <person name="Parkinson J."/>
            <person name="Peregrin-Alvarez J.M."/>
            <person name="Poole C."/>
            <person name="Ren Q."/>
            <person name="Saunders L."/>
            <person name="Sluder A.E."/>
            <person name="Smith K."/>
            <person name="Stanke M."/>
            <person name="Unnasch T.R."/>
            <person name="Ware J."/>
            <person name="Wei A.D."/>
            <person name="Weil G."/>
            <person name="Williams D.J."/>
            <person name="Zhang Y."/>
            <person name="Williams S.A."/>
            <person name="Fraser-Liggett C."/>
            <person name="Slatko B."/>
            <person name="Blaxter M.L."/>
            <person name="Scott A.L."/>
        </authorList>
    </citation>
    <scope>NUCLEOTIDE SEQUENCE</scope>
    <source>
        <strain evidence="1">FR3</strain>
    </source>
</reference>
<organism evidence="1">
    <name type="scientific">Brugia malayi</name>
    <name type="common">Filarial nematode worm</name>
    <dbReference type="NCBI Taxonomy" id="6279"/>
    <lineage>
        <taxon>Eukaryota</taxon>
        <taxon>Metazoa</taxon>
        <taxon>Ecdysozoa</taxon>
        <taxon>Nematoda</taxon>
        <taxon>Chromadorea</taxon>
        <taxon>Rhabditida</taxon>
        <taxon>Spirurina</taxon>
        <taxon>Spiruromorpha</taxon>
        <taxon>Filarioidea</taxon>
        <taxon>Onchocercidae</taxon>
        <taxon>Brugia</taxon>
    </lineage>
</organism>
<proteinExistence type="predicted"/>
<dbReference type="WormBase" id="Bm457a">
    <property type="protein sequence ID" value="BM45403"/>
    <property type="gene ID" value="WBGene00220718"/>
</dbReference>
<gene>
    <name evidence="1 2" type="ORF">Bm457</name>
    <name evidence="1" type="ORF">BM_Bm457</name>
</gene>
<evidence type="ECO:0000313" key="1">
    <source>
        <dbReference type="EMBL" id="CDP95795.1"/>
    </source>
</evidence>
<evidence type="ECO:0000313" key="2">
    <source>
        <dbReference type="WormBase" id="Bm457a"/>
    </source>
</evidence>
<accession>A0A0J9XUZ3</accession>
<protein>
    <submittedName>
        <fullName evidence="1">Bm457, isoform a</fullName>
    </submittedName>
</protein>